<dbReference type="PANTHER" id="PTHR17630:SF87">
    <property type="entry name" value="DIENELACTONE HYDROLASE DOMAIN-CONTAINING PROTEIN"/>
    <property type="match status" value="1"/>
</dbReference>
<sequence length="272" mass="29849">MSSVLPCKDCISGTIHKGQPLGTDTEKMFGRSVYISPVPEQPKGTIVYITDIFGWTLPNARLLADAYAKEGGFKVIVPDFFPFQPIPLSSIDAFAPVNETTTPLFLTGLSQKLTAYPALIWFLYRTRASVTTKLIAKFLEDLKSSEPDTAIFTVGFCWGGRYSIVMGTDRVKKGTVNAVAALHPSLMSIPSDIEGTIVPVSVGAGTKDTLTPPSLMKKLEELYLTQGVECEIKSYEDMIHGFAVRGDTEKEDVAKAMQDAKKQVLDWFTKHL</sequence>
<organism evidence="2 3">
    <name type="scientific">Lipomyces starkeyi NRRL Y-11557</name>
    <dbReference type="NCBI Taxonomy" id="675824"/>
    <lineage>
        <taxon>Eukaryota</taxon>
        <taxon>Fungi</taxon>
        <taxon>Dikarya</taxon>
        <taxon>Ascomycota</taxon>
        <taxon>Saccharomycotina</taxon>
        <taxon>Lipomycetes</taxon>
        <taxon>Lipomycetales</taxon>
        <taxon>Lipomycetaceae</taxon>
        <taxon>Lipomyces</taxon>
    </lineage>
</organism>
<name>A0A1E3Q7V3_LIPST</name>
<gene>
    <name evidence="2" type="ORF">LIPSTDRAFT_70678</name>
</gene>
<feature type="domain" description="Dienelactone hydrolase" evidence="1">
    <location>
        <begin position="39"/>
        <end position="271"/>
    </location>
</feature>
<reference evidence="2 3" key="1">
    <citation type="journal article" date="2016" name="Proc. Natl. Acad. Sci. U.S.A.">
        <title>Comparative genomics of biotechnologically important yeasts.</title>
        <authorList>
            <person name="Riley R."/>
            <person name="Haridas S."/>
            <person name="Wolfe K.H."/>
            <person name="Lopes M.R."/>
            <person name="Hittinger C.T."/>
            <person name="Goeker M."/>
            <person name="Salamov A.A."/>
            <person name="Wisecaver J.H."/>
            <person name="Long T.M."/>
            <person name="Calvey C.H."/>
            <person name="Aerts A.L."/>
            <person name="Barry K.W."/>
            <person name="Choi C."/>
            <person name="Clum A."/>
            <person name="Coughlan A.Y."/>
            <person name="Deshpande S."/>
            <person name="Douglass A.P."/>
            <person name="Hanson S.J."/>
            <person name="Klenk H.-P."/>
            <person name="LaButti K.M."/>
            <person name="Lapidus A."/>
            <person name="Lindquist E.A."/>
            <person name="Lipzen A.M."/>
            <person name="Meier-Kolthoff J.P."/>
            <person name="Ohm R.A."/>
            <person name="Otillar R.P."/>
            <person name="Pangilinan J.L."/>
            <person name="Peng Y."/>
            <person name="Rokas A."/>
            <person name="Rosa C.A."/>
            <person name="Scheuner C."/>
            <person name="Sibirny A.A."/>
            <person name="Slot J.C."/>
            <person name="Stielow J.B."/>
            <person name="Sun H."/>
            <person name="Kurtzman C.P."/>
            <person name="Blackwell M."/>
            <person name="Grigoriev I.V."/>
            <person name="Jeffries T.W."/>
        </authorList>
    </citation>
    <scope>NUCLEOTIDE SEQUENCE [LARGE SCALE GENOMIC DNA]</scope>
    <source>
        <strain evidence="2 3">NRRL Y-11557</strain>
    </source>
</reference>
<dbReference type="STRING" id="675824.A0A1E3Q7V3"/>
<protein>
    <recommendedName>
        <fullName evidence="1">Dienelactone hydrolase domain-containing protein</fullName>
    </recommendedName>
</protein>
<accession>A0A1E3Q7V3</accession>
<dbReference type="PANTHER" id="PTHR17630">
    <property type="entry name" value="DIENELACTONE HYDROLASE"/>
    <property type="match status" value="1"/>
</dbReference>
<dbReference type="InterPro" id="IPR029058">
    <property type="entry name" value="AB_hydrolase_fold"/>
</dbReference>
<dbReference type="OrthoDB" id="17560at2759"/>
<dbReference type="EMBL" id="KV454293">
    <property type="protein sequence ID" value="ODQ73658.1"/>
    <property type="molecule type" value="Genomic_DNA"/>
</dbReference>
<dbReference type="Pfam" id="PF01738">
    <property type="entry name" value="DLH"/>
    <property type="match status" value="1"/>
</dbReference>
<evidence type="ECO:0000313" key="2">
    <source>
        <dbReference type="EMBL" id="ODQ73658.1"/>
    </source>
</evidence>
<evidence type="ECO:0000259" key="1">
    <source>
        <dbReference type="Pfam" id="PF01738"/>
    </source>
</evidence>
<dbReference type="AlphaFoldDB" id="A0A1E3Q7V3"/>
<dbReference type="Proteomes" id="UP000094385">
    <property type="component" value="Unassembled WGS sequence"/>
</dbReference>
<keyword evidence="3" id="KW-1185">Reference proteome</keyword>
<dbReference type="InterPro" id="IPR002925">
    <property type="entry name" value="Dienelactn_hydro"/>
</dbReference>
<dbReference type="Gene3D" id="3.40.50.1820">
    <property type="entry name" value="alpha/beta hydrolase"/>
    <property type="match status" value="1"/>
</dbReference>
<evidence type="ECO:0000313" key="3">
    <source>
        <dbReference type="Proteomes" id="UP000094385"/>
    </source>
</evidence>
<dbReference type="GO" id="GO:0016787">
    <property type="term" value="F:hydrolase activity"/>
    <property type="evidence" value="ECO:0007669"/>
    <property type="project" value="InterPro"/>
</dbReference>
<dbReference type="SUPFAM" id="SSF53474">
    <property type="entry name" value="alpha/beta-Hydrolases"/>
    <property type="match status" value="1"/>
</dbReference>
<proteinExistence type="predicted"/>